<dbReference type="RefSeq" id="WP_265961393.1">
    <property type="nucleotide sequence ID" value="NZ_JAPEVI010000003.1"/>
</dbReference>
<gene>
    <name evidence="3" type="ORF">ON753_04580</name>
</gene>
<dbReference type="Gene3D" id="3.40.190.10">
    <property type="entry name" value="Periplasmic binding protein-like II"/>
    <property type="match status" value="2"/>
</dbReference>
<keyword evidence="4" id="KW-1185">Reference proteome</keyword>
<dbReference type="PANTHER" id="PTHR38834:SF3">
    <property type="entry name" value="SOLUTE-BINDING PROTEIN FAMILY 3_N-TERMINAL DOMAIN-CONTAINING PROTEIN"/>
    <property type="match status" value="1"/>
</dbReference>
<dbReference type="Pfam" id="PF00497">
    <property type="entry name" value="SBP_bac_3"/>
    <property type="match status" value="1"/>
</dbReference>
<evidence type="ECO:0000256" key="1">
    <source>
        <dbReference type="SAM" id="SignalP"/>
    </source>
</evidence>
<proteinExistence type="predicted"/>
<sequence>MRILKYVVLTGALFCSGVLFLAPARAAQPELVIYTENYKPFYHLDDSGRISGRVTDLVRKLAEDAGISIELRLWPFRRGLMNVRSHAGSCFMALWRTTAREPDFTWVGPLQIDGFAFFALKESNISISSMQDSFRFPTGAVGGWTSTQEVQNAGHPALVLVDDDDLNLKVLKSGNTRLWLGGLLSAPYVAKQEGVEIENVYTIREIDLSLACNPATDKSVTGRLQSALDSHLSTVAGRTPERNPMHLTQ</sequence>
<comment type="caution">
    <text evidence="3">The sequence shown here is derived from an EMBL/GenBank/DDBJ whole genome shotgun (WGS) entry which is preliminary data.</text>
</comment>
<accession>A0ABT3QXL4</accession>
<feature type="chain" id="PRO_5045411244" evidence="1">
    <location>
        <begin position="22"/>
        <end position="249"/>
    </location>
</feature>
<keyword evidence="1" id="KW-0732">Signal</keyword>
<name>A0ABT3QXL4_9HYPH</name>
<dbReference type="PANTHER" id="PTHR38834">
    <property type="entry name" value="PERIPLASMIC SUBSTRATE BINDING PROTEIN FAMILY 3"/>
    <property type="match status" value="1"/>
</dbReference>
<evidence type="ECO:0000313" key="3">
    <source>
        <dbReference type="EMBL" id="MCX2721684.1"/>
    </source>
</evidence>
<dbReference type="SUPFAM" id="SSF53850">
    <property type="entry name" value="Periplasmic binding protein-like II"/>
    <property type="match status" value="1"/>
</dbReference>
<dbReference type="EMBL" id="JAPEVI010000003">
    <property type="protein sequence ID" value="MCX2721684.1"/>
    <property type="molecule type" value="Genomic_DNA"/>
</dbReference>
<protein>
    <submittedName>
        <fullName evidence="3">Transporter substrate-binding domain-containing protein</fullName>
    </submittedName>
</protein>
<dbReference type="InterPro" id="IPR001638">
    <property type="entry name" value="Solute-binding_3/MltF_N"/>
</dbReference>
<feature type="signal peptide" evidence="1">
    <location>
        <begin position="1"/>
        <end position="21"/>
    </location>
</feature>
<evidence type="ECO:0000313" key="4">
    <source>
        <dbReference type="Proteomes" id="UP001300261"/>
    </source>
</evidence>
<dbReference type="Proteomes" id="UP001300261">
    <property type="component" value="Unassembled WGS sequence"/>
</dbReference>
<reference evidence="3 4" key="1">
    <citation type="journal article" date="2016" name="Int. J. Syst. Evol. Microbiol.">
        <title>Labrenzia salina sp. nov., isolated from the rhizosphere of the halophyte Arthrocnemum macrostachyum.</title>
        <authorList>
            <person name="Camacho M."/>
            <person name="Redondo-Gomez S."/>
            <person name="Rodriguez-Llorente I."/>
            <person name="Rohde M."/>
            <person name="Sproer C."/>
            <person name="Schumann P."/>
            <person name="Klenk H.P."/>
            <person name="Montero-Calasanz M.D.C."/>
        </authorList>
    </citation>
    <scope>NUCLEOTIDE SEQUENCE [LARGE SCALE GENOMIC DNA]</scope>
    <source>
        <strain evidence="3 4">DSM 29163</strain>
    </source>
</reference>
<organism evidence="3 4">
    <name type="scientific">Roseibium salinum</name>
    <dbReference type="NCBI Taxonomy" id="1604349"/>
    <lineage>
        <taxon>Bacteria</taxon>
        <taxon>Pseudomonadati</taxon>
        <taxon>Pseudomonadota</taxon>
        <taxon>Alphaproteobacteria</taxon>
        <taxon>Hyphomicrobiales</taxon>
        <taxon>Stappiaceae</taxon>
        <taxon>Roseibium</taxon>
    </lineage>
</organism>
<evidence type="ECO:0000259" key="2">
    <source>
        <dbReference type="Pfam" id="PF00497"/>
    </source>
</evidence>
<feature type="domain" description="Solute-binding protein family 3/N-terminal" evidence="2">
    <location>
        <begin position="32"/>
        <end position="171"/>
    </location>
</feature>